<keyword evidence="3" id="KW-0808">Transferase</keyword>
<evidence type="ECO:0000313" key="3">
    <source>
        <dbReference type="EMBL" id="RKD72926.1"/>
    </source>
</evidence>
<keyword evidence="1" id="KW-0812">Transmembrane</keyword>
<accession>A0A419V3D9</accession>
<keyword evidence="4" id="KW-1185">Reference proteome</keyword>
<organism evidence="3 4">
    <name type="scientific">Sinobaca qinghaiensis</name>
    <dbReference type="NCBI Taxonomy" id="342944"/>
    <lineage>
        <taxon>Bacteria</taxon>
        <taxon>Bacillati</taxon>
        <taxon>Bacillota</taxon>
        <taxon>Bacilli</taxon>
        <taxon>Bacillales</taxon>
        <taxon>Sporolactobacillaceae</taxon>
        <taxon>Sinobaca</taxon>
    </lineage>
</organism>
<keyword evidence="1" id="KW-0472">Membrane</keyword>
<comment type="caution">
    <text evidence="3">The sequence shown here is derived from an EMBL/GenBank/DDBJ whole genome shotgun (WGS) entry which is preliminary data.</text>
</comment>
<dbReference type="Gene3D" id="3.90.550.10">
    <property type="entry name" value="Spore Coat Polysaccharide Biosynthesis Protein SpsA, Chain A"/>
    <property type="match status" value="1"/>
</dbReference>
<dbReference type="PANTHER" id="PTHR43646:SF3">
    <property type="entry name" value="SLR1566 PROTEIN"/>
    <property type="match status" value="1"/>
</dbReference>
<name>A0A419V3D9_9BACL</name>
<reference evidence="3 4" key="1">
    <citation type="submission" date="2018-09" db="EMBL/GenBank/DDBJ databases">
        <title>Genomic Encyclopedia of Archaeal and Bacterial Type Strains, Phase II (KMG-II): from individual species to whole genera.</title>
        <authorList>
            <person name="Goeker M."/>
        </authorList>
    </citation>
    <scope>NUCLEOTIDE SEQUENCE [LARGE SCALE GENOMIC DNA]</scope>
    <source>
        <strain evidence="3 4">DSM 17008</strain>
    </source>
</reference>
<protein>
    <submittedName>
        <fullName evidence="3">Cellulose synthase/poly-beta-1,6-N-acetylglucosamine synthase-like glycosyltransferase</fullName>
    </submittedName>
</protein>
<feature type="transmembrane region" description="Helical" evidence="1">
    <location>
        <begin position="6"/>
        <end position="23"/>
    </location>
</feature>
<proteinExistence type="predicted"/>
<dbReference type="PANTHER" id="PTHR43646">
    <property type="entry name" value="GLYCOSYLTRANSFERASE"/>
    <property type="match status" value="1"/>
</dbReference>
<keyword evidence="1" id="KW-1133">Transmembrane helix</keyword>
<dbReference type="InterPro" id="IPR029044">
    <property type="entry name" value="Nucleotide-diphossugar_trans"/>
</dbReference>
<feature type="transmembrane region" description="Helical" evidence="1">
    <location>
        <begin position="333"/>
        <end position="354"/>
    </location>
</feature>
<dbReference type="SUPFAM" id="SSF53448">
    <property type="entry name" value="Nucleotide-diphospho-sugar transferases"/>
    <property type="match status" value="1"/>
</dbReference>
<evidence type="ECO:0000256" key="1">
    <source>
        <dbReference type="SAM" id="Phobius"/>
    </source>
</evidence>
<feature type="transmembrane region" description="Helical" evidence="1">
    <location>
        <begin position="275"/>
        <end position="298"/>
    </location>
</feature>
<feature type="domain" description="Glycosyltransferase 2-like" evidence="2">
    <location>
        <begin position="39"/>
        <end position="150"/>
    </location>
</feature>
<evidence type="ECO:0000313" key="4">
    <source>
        <dbReference type="Proteomes" id="UP000285120"/>
    </source>
</evidence>
<feature type="transmembrane region" description="Helical" evidence="1">
    <location>
        <begin position="304"/>
        <end position="321"/>
    </location>
</feature>
<dbReference type="AlphaFoldDB" id="A0A419V3D9"/>
<dbReference type="EMBL" id="RAPK01000009">
    <property type="protein sequence ID" value="RKD72926.1"/>
    <property type="molecule type" value="Genomic_DNA"/>
</dbReference>
<evidence type="ECO:0000259" key="2">
    <source>
        <dbReference type="Pfam" id="PF00535"/>
    </source>
</evidence>
<dbReference type="Pfam" id="PF00535">
    <property type="entry name" value="Glycos_transf_2"/>
    <property type="match status" value="1"/>
</dbReference>
<gene>
    <name evidence="3" type="ORF">ATL39_2122</name>
</gene>
<dbReference type="InterPro" id="IPR001173">
    <property type="entry name" value="Glyco_trans_2-like"/>
</dbReference>
<dbReference type="RefSeq" id="WP_170146906.1">
    <property type="nucleotide sequence ID" value="NZ_RAPK01000009.1"/>
</dbReference>
<dbReference type="Proteomes" id="UP000285120">
    <property type="component" value="Unassembled WGS sequence"/>
</dbReference>
<dbReference type="GO" id="GO:0016740">
    <property type="term" value="F:transferase activity"/>
    <property type="evidence" value="ECO:0007669"/>
    <property type="project" value="UniProtKB-KW"/>
</dbReference>
<sequence length="367" mass="42026">MIMLYTALLVLFSLWLILNLLFMPRPSFRPETAAWETVTVLVPLRNEEKNAEALIRNLKKLESDRVRFLFLDDSSEDATLSLLRTHTADWKEADVLNGRPLPPGWTGKNFACHQLAEKAETDYLCFIDADVRLAPEAIAVFQETARARRAKLLTGFPKFPVSGILASLLVPMQHFVIALHLPLLPANCTTRPIFTAAHGAFIFAEHAAYKQIGGHASVKGAIVDDVALARQFKSHGHRSLLMNITEYVTCYMYETSRDVWEGFGKNIFPGIGRSYFLAAMLTIFYTIFFIFPLPLFIYGAVTSSWIFCLPFLFIIFIKWYVDIRFRQKKWLCLFMPFSAISLIAVLFYSIYLTVRQKGYTWKGRTYQ</sequence>